<dbReference type="Proteomes" id="UP001153712">
    <property type="component" value="Chromosome 6"/>
</dbReference>
<keyword evidence="3" id="KW-1185">Reference proteome</keyword>
<protein>
    <recommendedName>
        <fullName evidence="4">Ankyrin repeat domain-containing protein 6</fullName>
    </recommendedName>
</protein>
<gene>
    <name evidence="2" type="ORF">PHYEVI_LOCUS9500</name>
</gene>
<dbReference type="PANTHER" id="PTHR22677:SF4">
    <property type="entry name" value="USHER SYNDROME TYPE-1G PROTEIN-LIKE PROTEIN"/>
    <property type="match status" value="1"/>
</dbReference>
<organism evidence="2 3">
    <name type="scientific">Phyllotreta striolata</name>
    <name type="common">Striped flea beetle</name>
    <name type="synonym">Crioceris striolata</name>
    <dbReference type="NCBI Taxonomy" id="444603"/>
    <lineage>
        <taxon>Eukaryota</taxon>
        <taxon>Metazoa</taxon>
        <taxon>Ecdysozoa</taxon>
        <taxon>Arthropoda</taxon>
        <taxon>Hexapoda</taxon>
        <taxon>Insecta</taxon>
        <taxon>Pterygota</taxon>
        <taxon>Neoptera</taxon>
        <taxon>Endopterygota</taxon>
        <taxon>Coleoptera</taxon>
        <taxon>Polyphaga</taxon>
        <taxon>Cucujiformia</taxon>
        <taxon>Chrysomeloidea</taxon>
        <taxon>Chrysomelidae</taxon>
        <taxon>Galerucinae</taxon>
        <taxon>Alticini</taxon>
        <taxon>Phyllotreta</taxon>
    </lineage>
</organism>
<dbReference type="InterPro" id="IPR002110">
    <property type="entry name" value="Ankyrin_rpt"/>
</dbReference>
<dbReference type="EMBL" id="OU900099">
    <property type="protein sequence ID" value="CAG9863201.1"/>
    <property type="molecule type" value="Genomic_DNA"/>
</dbReference>
<dbReference type="Gene3D" id="1.25.40.20">
    <property type="entry name" value="Ankyrin repeat-containing domain"/>
    <property type="match status" value="3"/>
</dbReference>
<evidence type="ECO:0000313" key="2">
    <source>
        <dbReference type="EMBL" id="CAG9863201.1"/>
    </source>
</evidence>
<feature type="compositionally biased region" description="Polar residues" evidence="1">
    <location>
        <begin position="474"/>
        <end position="483"/>
    </location>
</feature>
<dbReference type="Pfam" id="PF12796">
    <property type="entry name" value="Ank_2"/>
    <property type="match status" value="2"/>
</dbReference>
<evidence type="ECO:0008006" key="4">
    <source>
        <dbReference type="Google" id="ProtNLM"/>
    </source>
</evidence>
<dbReference type="OrthoDB" id="424503at2759"/>
<sequence length="643" mass="69688">MNVSDAVGGVVATPSTVGAELREAAGRGDVAACRRHLGAARLARFSRDDRGRTALHLAASNGRRDVVRLLLSVAAPGEVDAADAAGCAALQRAASEGHEEVMRLVLARGGDVNGQDHVHGNTALHEASWKGYSKSVRLLASAGAHLNRRNAGGFTALHLSCQNGHNQTCRELLLAGCDPDIQNNYGDTALHTAARYGHAGVTRILLSAQCRVSEQNKNGDTALHIASAMGRRKLTRILLEAGCAKGVRNKQNETAAEIAVRKDLFEIVDILNETGAFKDGRRAKSVKKRSKSKVKFDESAGKEVPLEPKPWSPYGCHYFPDPKNFPSPRLDSLPQEPLKKGEQYYLDLAGNICKGPIGVGYTCYCAPLFKHLEARIEKDKKELQKAHFRLKQRVIGLEQKLKRGQQARRSERVLSTSCREKQTVLPRSRSLEMLYDDDKPQMQTTRSMDELDPPEEATAARPSVKEIVAKIQRLNVSNQGNDSESSEEDDLPAKGDRQSASNPGPSSLDFPGGAVPRSRTGVYSPTIVNSVLVNHVPLVEIRDSASYAPLKRTPVYRTDVGFVEPYKIQYYDNAVAERRILNGPKSFDGDDGAAASASVPDNIDRDTNNDSGYSTKVYGSSKGNSPSLCGKIDGDCLGSSSLV</sequence>
<dbReference type="SMART" id="SM00248">
    <property type="entry name" value="ANK"/>
    <property type="match status" value="7"/>
</dbReference>
<feature type="region of interest" description="Disordered" evidence="1">
    <location>
        <begin position="426"/>
        <end position="515"/>
    </location>
</feature>
<dbReference type="InterPro" id="IPR039323">
    <property type="entry name" value="ANKRD_45/46/60"/>
</dbReference>
<dbReference type="AlphaFoldDB" id="A0A9N9TV29"/>
<accession>A0A9N9TV29</accession>
<dbReference type="InterPro" id="IPR036770">
    <property type="entry name" value="Ankyrin_rpt-contain_sf"/>
</dbReference>
<dbReference type="Pfam" id="PF00023">
    <property type="entry name" value="Ank"/>
    <property type="match status" value="1"/>
</dbReference>
<feature type="region of interest" description="Disordered" evidence="1">
    <location>
        <begin position="584"/>
        <end position="625"/>
    </location>
</feature>
<dbReference type="SUPFAM" id="SSF48403">
    <property type="entry name" value="Ankyrin repeat"/>
    <property type="match status" value="1"/>
</dbReference>
<reference evidence="2" key="1">
    <citation type="submission" date="2022-01" db="EMBL/GenBank/DDBJ databases">
        <authorList>
            <person name="King R."/>
        </authorList>
    </citation>
    <scope>NUCLEOTIDE SEQUENCE</scope>
</reference>
<dbReference type="PANTHER" id="PTHR22677">
    <property type="entry name" value="ANKYRIN REPEAT DOMAIN-CONTAINING PROTEIN 60"/>
    <property type="match status" value="1"/>
</dbReference>
<feature type="compositionally biased region" description="Polar residues" evidence="1">
    <location>
        <begin position="609"/>
        <end position="625"/>
    </location>
</feature>
<proteinExistence type="predicted"/>
<name>A0A9N9TV29_PHYSR</name>
<evidence type="ECO:0000256" key="1">
    <source>
        <dbReference type="SAM" id="MobiDB-lite"/>
    </source>
</evidence>
<evidence type="ECO:0000313" key="3">
    <source>
        <dbReference type="Proteomes" id="UP001153712"/>
    </source>
</evidence>
<dbReference type="PRINTS" id="PR01415">
    <property type="entry name" value="ANKYRIN"/>
</dbReference>